<organism evidence="6 7">
    <name type="scientific">Anaeromyces robustus</name>
    <dbReference type="NCBI Taxonomy" id="1754192"/>
    <lineage>
        <taxon>Eukaryota</taxon>
        <taxon>Fungi</taxon>
        <taxon>Fungi incertae sedis</taxon>
        <taxon>Chytridiomycota</taxon>
        <taxon>Chytridiomycota incertae sedis</taxon>
        <taxon>Neocallimastigomycetes</taxon>
        <taxon>Neocallimastigales</taxon>
        <taxon>Neocallimastigaceae</taxon>
        <taxon>Anaeromyces</taxon>
    </lineage>
</organism>
<comment type="caution">
    <text evidence="6">The sequence shown here is derived from an EMBL/GenBank/DDBJ whole genome shotgun (WGS) entry which is preliminary data.</text>
</comment>
<evidence type="ECO:0000256" key="4">
    <source>
        <dbReference type="ARBA" id="ARBA00040604"/>
    </source>
</evidence>
<dbReference type="GO" id="GO:0006979">
    <property type="term" value="P:response to oxidative stress"/>
    <property type="evidence" value="ECO:0007669"/>
    <property type="project" value="TreeGrafter"/>
</dbReference>
<comment type="similarity">
    <text evidence="2">Belongs to the OXR1 family.</text>
</comment>
<dbReference type="GO" id="GO:0005634">
    <property type="term" value="C:nucleus"/>
    <property type="evidence" value="ECO:0007669"/>
    <property type="project" value="TreeGrafter"/>
</dbReference>
<dbReference type="EMBL" id="MCFG01000022">
    <property type="protein sequence ID" value="ORX86322.1"/>
    <property type="molecule type" value="Genomic_DNA"/>
</dbReference>
<name>A0A1Y1XKT9_9FUNG</name>
<accession>A0A1Y1XKT9</accession>
<dbReference type="PANTHER" id="PTHR23354">
    <property type="entry name" value="NUCLEOLAR PROTEIN 7/ESTROGEN RECEPTOR COACTIVATOR-RELATED"/>
    <property type="match status" value="1"/>
</dbReference>
<reference evidence="6 7" key="2">
    <citation type="submission" date="2016-08" db="EMBL/GenBank/DDBJ databases">
        <title>Pervasive Adenine N6-methylation of Active Genes in Fungi.</title>
        <authorList>
            <consortium name="DOE Joint Genome Institute"/>
            <person name="Mondo S.J."/>
            <person name="Dannebaum R.O."/>
            <person name="Kuo R.C."/>
            <person name="Labutti K."/>
            <person name="Haridas S."/>
            <person name="Kuo A."/>
            <person name="Salamov A."/>
            <person name="Ahrendt S.R."/>
            <person name="Lipzen A."/>
            <person name="Sullivan W."/>
            <person name="Andreopoulos W.B."/>
            <person name="Clum A."/>
            <person name="Lindquist E."/>
            <person name="Daum C."/>
            <person name="Ramamoorthy G.K."/>
            <person name="Gryganskyi A."/>
            <person name="Culley D."/>
            <person name="Magnuson J.K."/>
            <person name="James T.Y."/>
            <person name="O'Malley M.A."/>
            <person name="Stajich J.E."/>
            <person name="Spatafora J.W."/>
            <person name="Visel A."/>
            <person name="Grigoriev I.V."/>
        </authorList>
    </citation>
    <scope>NUCLEOTIDE SEQUENCE [LARGE SCALE GENOMIC DNA]</scope>
    <source>
        <strain evidence="6 7">S4</strain>
    </source>
</reference>
<gene>
    <name evidence="6" type="ORF">BCR32DRAFT_199032</name>
</gene>
<dbReference type="AlphaFoldDB" id="A0A1Y1XKT9"/>
<sequence>WYLEYSLSEHGSSLTTFYECQMDCDSPIIMVITDCYGEVFGAYLNEPFNPTINGFTGNRECFLWKKTEEGLKIFRASTINEYFMMADQDFIAMGVDKKGVFGLFLDSMLLNGESSPCDTYLNEVLSAKKRFECTSLEVWSVQYE</sequence>
<dbReference type="InterPro" id="IPR006571">
    <property type="entry name" value="TLDc_dom"/>
</dbReference>
<dbReference type="PROSITE" id="PS51886">
    <property type="entry name" value="TLDC"/>
    <property type="match status" value="1"/>
</dbReference>
<evidence type="ECO:0000256" key="3">
    <source>
        <dbReference type="ARBA" id="ARBA00023128"/>
    </source>
</evidence>
<dbReference type="GO" id="GO:0005739">
    <property type="term" value="C:mitochondrion"/>
    <property type="evidence" value="ECO:0007669"/>
    <property type="project" value="UniProtKB-SubCell"/>
</dbReference>
<proteinExistence type="inferred from homology"/>
<evidence type="ECO:0000259" key="5">
    <source>
        <dbReference type="PROSITE" id="PS51886"/>
    </source>
</evidence>
<protein>
    <recommendedName>
        <fullName evidence="4">Oxidation resistance protein 1</fullName>
    </recommendedName>
</protein>
<reference evidence="6 7" key="1">
    <citation type="submission" date="2016-08" db="EMBL/GenBank/DDBJ databases">
        <title>A Parts List for Fungal Cellulosomes Revealed by Comparative Genomics.</title>
        <authorList>
            <consortium name="DOE Joint Genome Institute"/>
            <person name="Haitjema C.H."/>
            <person name="Gilmore S.P."/>
            <person name="Henske J.K."/>
            <person name="Solomon K.V."/>
            <person name="De Groot R."/>
            <person name="Kuo A."/>
            <person name="Mondo S.J."/>
            <person name="Salamov A.A."/>
            <person name="Labutti K."/>
            <person name="Zhao Z."/>
            <person name="Chiniquy J."/>
            <person name="Barry K."/>
            <person name="Brewer H.M."/>
            <person name="Purvine S.O."/>
            <person name="Wright A.T."/>
            <person name="Boxma B."/>
            <person name="Van Alen T."/>
            <person name="Hackstein J.H."/>
            <person name="Baker S.E."/>
            <person name="Grigoriev I.V."/>
            <person name="O'Malley M.A."/>
        </authorList>
    </citation>
    <scope>NUCLEOTIDE SEQUENCE [LARGE SCALE GENOMIC DNA]</scope>
    <source>
        <strain evidence="6 7">S4</strain>
    </source>
</reference>
<keyword evidence="7" id="KW-1185">Reference proteome</keyword>
<evidence type="ECO:0000256" key="1">
    <source>
        <dbReference type="ARBA" id="ARBA00004173"/>
    </source>
</evidence>
<evidence type="ECO:0000256" key="2">
    <source>
        <dbReference type="ARBA" id="ARBA00009540"/>
    </source>
</evidence>
<dbReference type="OrthoDB" id="26679at2759"/>
<dbReference type="PANTHER" id="PTHR23354:SF62">
    <property type="entry name" value="MUSTARD, ISOFORM V"/>
    <property type="match status" value="1"/>
</dbReference>
<dbReference type="Pfam" id="PF07534">
    <property type="entry name" value="TLD"/>
    <property type="match status" value="1"/>
</dbReference>
<feature type="non-terminal residue" evidence="6">
    <location>
        <position position="1"/>
    </location>
</feature>
<evidence type="ECO:0000313" key="7">
    <source>
        <dbReference type="Proteomes" id="UP000193944"/>
    </source>
</evidence>
<feature type="domain" description="TLDc" evidence="5">
    <location>
        <begin position="1"/>
        <end position="142"/>
    </location>
</feature>
<evidence type="ECO:0000313" key="6">
    <source>
        <dbReference type="EMBL" id="ORX86322.1"/>
    </source>
</evidence>
<dbReference type="Proteomes" id="UP000193944">
    <property type="component" value="Unassembled WGS sequence"/>
</dbReference>
<dbReference type="SMART" id="SM00584">
    <property type="entry name" value="TLDc"/>
    <property type="match status" value="1"/>
</dbReference>
<comment type="subcellular location">
    <subcellularLocation>
        <location evidence="1">Mitochondrion</location>
    </subcellularLocation>
</comment>
<keyword evidence="3" id="KW-0496">Mitochondrion</keyword>